<accession>A0A4U5LWY1</accession>
<keyword evidence="2" id="KW-1185">Reference proteome</keyword>
<organism evidence="1 2">
    <name type="scientific">Steinernema carpocapsae</name>
    <name type="common">Entomopathogenic nematode</name>
    <dbReference type="NCBI Taxonomy" id="34508"/>
    <lineage>
        <taxon>Eukaryota</taxon>
        <taxon>Metazoa</taxon>
        <taxon>Ecdysozoa</taxon>
        <taxon>Nematoda</taxon>
        <taxon>Chromadorea</taxon>
        <taxon>Rhabditida</taxon>
        <taxon>Tylenchina</taxon>
        <taxon>Panagrolaimomorpha</taxon>
        <taxon>Strongyloidoidea</taxon>
        <taxon>Steinernematidae</taxon>
        <taxon>Steinernema</taxon>
    </lineage>
</organism>
<protein>
    <submittedName>
        <fullName evidence="1">Uncharacterized protein</fullName>
    </submittedName>
</protein>
<dbReference type="AlphaFoldDB" id="A0A4U5LWY1"/>
<evidence type="ECO:0000313" key="1">
    <source>
        <dbReference type="EMBL" id="TKR60700.1"/>
    </source>
</evidence>
<gene>
    <name evidence="1" type="ORF">L596_027905</name>
</gene>
<proteinExistence type="predicted"/>
<dbReference type="EMBL" id="AZBU02000011">
    <property type="protein sequence ID" value="TKR60700.1"/>
    <property type="molecule type" value="Genomic_DNA"/>
</dbReference>
<dbReference type="Proteomes" id="UP000298663">
    <property type="component" value="Unassembled WGS sequence"/>
</dbReference>
<reference evidence="1 2" key="1">
    <citation type="journal article" date="2015" name="Genome Biol.">
        <title>Comparative genomics of Steinernema reveals deeply conserved gene regulatory networks.</title>
        <authorList>
            <person name="Dillman A.R."/>
            <person name="Macchietto M."/>
            <person name="Porter C.F."/>
            <person name="Rogers A."/>
            <person name="Williams B."/>
            <person name="Antoshechkin I."/>
            <person name="Lee M.M."/>
            <person name="Goodwin Z."/>
            <person name="Lu X."/>
            <person name="Lewis E.E."/>
            <person name="Goodrich-Blair H."/>
            <person name="Stock S.P."/>
            <person name="Adams B.J."/>
            <person name="Sternberg P.W."/>
            <person name="Mortazavi A."/>
        </authorList>
    </citation>
    <scope>NUCLEOTIDE SEQUENCE [LARGE SCALE GENOMIC DNA]</scope>
    <source>
        <strain evidence="1 2">ALL</strain>
    </source>
</reference>
<comment type="caution">
    <text evidence="1">The sequence shown here is derived from an EMBL/GenBank/DDBJ whole genome shotgun (WGS) entry which is preliminary data.</text>
</comment>
<name>A0A4U5LWY1_STECR</name>
<evidence type="ECO:0000313" key="2">
    <source>
        <dbReference type="Proteomes" id="UP000298663"/>
    </source>
</evidence>
<reference evidence="1 2" key="2">
    <citation type="journal article" date="2019" name="G3 (Bethesda)">
        <title>Hybrid Assembly of the Genome of the Entomopathogenic Nematode Steinernema carpocapsae Identifies the X-Chromosome.</title>
        <authorList>
            <person name="Serra L."/>
            <person name="Macchietto M."/>
            <person name="Macias-Munoz A."/>
            <person name="McGill C.J."/>
            <person name="Rodriguez I.M."/>
            <person name="Rodriguez B."/>
            <person name="Murad R."/>
            <person name="Mortazavi A."/>
        </authorList>
    </citation>
    <scope>NUCLEOTIDE SEQUENCE [LARGE SCALE GENOMIC DNA]</scope>
    <source>
        <strain evidence="1 2">ALL</strain>
    </source>
</reference>
<sequence>MERSLLSSTFAFVTPMSEEWSARAFGGRGRAASLPSPSHQQLFVLSCRAIPIHLLVVSHSSRPFQVISVRSSSPKPSQVNLSTCWAFSRF</sequence>